<dbReference type="OrthoDB" id="2117996at2759"/>
<feature type="chain" id="PRO_5040459178" evidence="2">
    <location>
        <begin position="17"/>
        <end position="362"/>
    </location>
</feature>
<dbReference type="AlphaFoldDB" id="A0A9P4NBP9"/>
<feature type="region of interest" description="Disordered" evidence="1">
    <location>
        <begin position="77"/>
        <end position="100"/>
    </location>
</feature>
<comment type="caution">
    <text evidence="3">The sequence shown here is derived from an EMBL/GenBank/DDBJ whole genome shotgun (WGS) entry which is preliminary data.</text>
</comment>
<gene>
    <name evidence="3" type="ORF">CC78DRAFT_611910</name>
</gene>
<accession>A0A9P4NBP9</accession>
<sequence length="362" mass="36096">MKYIILYSLFSSAAFAVPLAQEQAAGNTNANAATASSQTQSQVAQGQVAQGQVAQGQAIQQQGAAAVDVQQAGTANTGNAGQVNGQLENSPQAGVSAQGTPSAADLATAVSNWQADTSMVSNFLDTGGSIMNNVAFKQAATVALNAEIDELNHKAIIDSALANDPNVQAANSTLEGGGAFQDVVDRLQIMSQQGRAAVENIDLINQNRCVNVLPNIDAYMAATGSTSQAIRPQVCDQTGVAGGVQGTGPTLQGQVPGTPQVAFDAAQGLAAGTGNGLVQNGAGAVAATPSTAEIQAGVVPAAASAIPAAGTAIQATPSDLAQAGQQVGQQAAQQQAGQQPEQVANAQQIDQAAQGQQTDQTA</sequence>
<protein>
    <submittedName>
        <fullName evidence="3">Uncharacterized protein</fullName>
    </submittedName>
</protein>
<reference evidence="4" key="1">
    <citation type="journal article" date="2020" name="Stud. Mycol.">
        <title>101 Dothideomycetes genomes: A test case for predicting lifestyles and emergence of pathogens.</title>
        <authorList>
            <person name="Haridas S."/>
            <person name="Albert R."/>
            <person name="Binder M."/>
            <person name="Bloem J."/>
            <person name="LaButti K."/>
            <person name="Salamov A."/>
            <person name="Andreopoulos B."/>
            <person name="Baker S."/>
            <person name="Barry K."/>
            <person name="Bills G."/>
            <person name="Bluhm B."/>
            <person name="Cannon C."/>
            <person name="Castanera R."/>
            <person name="Culley D."/>
            <person name="Daum C."/>
            <person name="Ezra D."/>
            <person name="Gonzalez J."/>
            <person name="Henrissat B."/>
            <person name="Kuo A."/>
            <person name="Liang C."/>
            <person name="Lipzen A."/>
            <person name="Lutzoni F."/>
            <person name="Magnuson J."/>
            <person name="Mondo S."/>
            <person name="Nolan M."/>
            <person name="Ohm R."/>
            <person name="Pangilinan J."/>
            <person name="Park H.-J."/>
            <person name="Ramirez L."/>
            <person name="Alfaro M."/>
            <person name="Sun H."/>
            <person name="Tritt A."/>
            <person name="Yoshinaga Y."/>
            <person name="Zwiers L.-H."/>
            <person name="Turgeon B."/>
            <person name="Goodwin S."/>
            <person name="Spatafora J."/>
            <person name="Crous P."/>
            <person name="Grigoriev I."/>
        </authorList>
    </citation>
    <scope>NUCLEOTIDE SEQUENCE [LARGE SCALE GENOMIC DNA]</scope>
    <source>
        <strain evidence="4">CBS 304.66</strain>
    </source>
</reference>
<organism evidence="3 4">
    <name type="scientific">Lojkania enalia</name>
    <dbReference type="NCBI Taxonomy" id="147567"/>
    <lineage>
        <taxon>Eukaryota</taxon>
        <taxon>Fungi</taxon>
        <taxon>Dikarya</taxon>
        <taxon>Ascomycota</taxon>
        <taxon>Pezizomycotina</taxon>
        <taxon>Dothideomycetes</taxon>
        <taxon>Pleosporomycetidae</taxon>
        <taxon>Pleosporales</taxon>
        <taxon>Pleosporales incertae sedis</taxon>
        <taxon>Lojkania</taxon>
    </lineage>
</organism>
<feature type="region of interest" description="Disordered" evidence="1">
    <location>
        <begin position="322"/>
        <end position="362"/>
    </location>
</feature>
<dbReference type="Proteomes" id="UP000800093">
    <property type="component" value="Unassembled WGS sequence"/>
</dbReference>
<keyword evidence="2" id="KW-0732">Signal</keyword>
<evidence type="ECO:0000313" key="3">
    <source>
        <dbReference type="EMBL" id="KAF2270258.1"/>
    </source>
</evidence>
<keyword evidence="4" id="KW-1185">Reference proteome</keyword>
<proteinExistence type="predicted"/>
<evidence type="ECO:0000256" key="1">
    <source>
        <dbReference type="SAM" id="MobiDB-lite"/>
    </source>
</evidence>
<dbReference type="EMBL" id="ML986580">
    <property type="protein sequence ID" value="KAF2270258.1"/>
    <property type="molecule type" value="Genomic_DNA"/>
</dbReference>
<evidence type="ECO:0000313" key="4">
    <source>
        <dbReference type="Proteomes" id="UP000800093"/>
    </source>
</evidence>
<feature type="signal peptide" evidence="2">
    <location>
        <begin position="1"/>
        <end position="16"/>
    </location>
</feature>
<evidence type="ECO:0000256" key="2">
    <source>
        <dbReference type="SAM" id="SignalP"/>
    </source>
</evidence>
<name>A0A9P4NBP9_9PLEO</name>